<dbReference type="EMBL" id="KN831953">
    <property type="protein sequence ID" value="KIO09842.1"/>
    <property type="molecule type" value="Genomic_DNA"/>
</dbReference>
<reference evidence="2" key="2">
    <citation type="submission" date="2015-01" db="EMBL/GenBank/DDBJ databases">
        <title>Evolutionary Origins and Diversification of the Mycorrhizal Mutualists.</title>
        <authorList>
            <consortium name="DOE Joint Genome Institute"/>
            <consortium name="Mycorrhizal Genomics Consortium"/>
            <person name="Kohler A."/>
            <person name="Kuo A."/>
            <person name="Nagy L.G."/>
            <person name="Floudas D."/>
            <person name="Copeland A."/>
            <person name="Barry K.W."/>
            <person name="Cichocki N."/>
            <person name="Veneault-Fourrey C."/>
            <person name="LaButti K."/>
            <person name="Lindquist E.A."/>
            <person name="Lipzen A."/>
            <person name="Lundell T."/>
            <person name="Morin E."/>
            <person name="Murat C."/>
            <person name="Riley R."/>
            <person name="Ohm R."/>
            <person name="Sun H."/>
            <person name="Tunlid A."/>
            <person name="Henrissat B."/>
            <person name="Grigoriev I.V."/>
            <person name="Hibbett D.S."/>
            <person name="Martin F."/>
        </authorList>
    </citation>
    <scope>NUCLEOTIDE SEQUENCE [LARGE SCALE GENOMIC DNA]</scope>
    <source>
        <strain evidence="2">Marx 270</strain>
    </source>
</reference>
<dbReference type="Proteomes" id="UP000054217">
    <property type="component" value="Unassembled WGS sequence"/>
</dbReference>
<dbReference type="STRING" id="870435.A0A0C3KJV7"/>
<dbReference type="InParanoid" id="A0A0C3KJV7"/>
<reference evidence="1 2" key="1">
    <citation type="submission" date="2014-04" db="EMBL/GenBank/DDBJ databases">
        <authorList>
            <consortium name="DOE Joint Genome Institute"/>
            <person name="Kuo A."/>
            <person name="Kohler A."/>
            <person name="Costa M.D."/>
            <person name="Nagy L.G."/>
            <person name="Floudas D."/>
            <person name="Copeland A."/>
            <person name="Barry K.W."/>
            <person name="Cichocki N."/>
            <person name="Veneault-Fourrey C."/>
            <person name="LaButti K."/>
            <person name="Lindquist E.A."/>
            <person name="Lipzen A."/>
            <person name="Lundell T."/>
            <person name="Morin E."/>
            <person name="Murat C."/>
            <person name="Sun H."/>
            <person name="Tunlid A."/>
            <person name="Henrissat B."/>
            <person name="Grigoriev I.V."/>
            <person name="Hibbett D.S."/>
            <person name="Martin F."/>
            <person name="Nordberg H.P."/>
            <person name="Cantor M.N."/>
            <person name="Hua S.X."/>
        </authorList>
    </citation>
    <scope>NUCLEOTIDE SEQUENCE [LARGE SCALE GENOMIC DNA]</scope>
    <source>
        <strain evidence="1 2">Marx 270</strain>
    </source>
</reference>
<accession>A0A0C3KJV7</accession>
<sequence length="112" mass="12821">MPSPISYDDLLFPALLETGFSGLNRLGELVWPDKVDNQDSSKLPWRHVVILPNCYQILLPHDEPGACFEGNKVDVQLQAFIFHGLSSVVRPPPNFFLPSFFRKVKKKMLYTF</sequence>
<evidence type="ECO:0000313" key="1">
    <source>
        <dbReference type="EMBL" id="KIO09842.1"/>
    </source>
</evidence>
<proteinExistence type="predicted"/>
<organism evidence="1 2">
    <name type="scientific">Pisolithus tinctorius Marx 270</name>
    <dbReference type="NCBI Taxonomy" id="870435"/>
    <lineage>
        <taxon>Eukaryota</taxon>
        <taxon>Fungi</taxon>
        <taxon>Dikarya</taxon>
        <taxon>Basidiomycota</taxon>
        <taxon>Agaricomycotina</taxon>
        <taxon>Agaricomycetes</taxon>
        <taxon>Agaricomycetidae</taxon>
        <taxon>Boletales</taxon>
        <taxon>Sclerodermatineae</taxon>
        <taxon>Pisolithaceae</taxon>
        <taxon>Pisolithus</taxon>
    </lineage>
</organism>
<dbReference type="AlphaFoldDB" id="A0A0C3KJV7"/>
<gene>
    <name evidence="1" type="ORF">M404DRAFT_213962</name>
</gene>
<keyword evidence="2" id="KW-1185">Reference proteome</keyword>
<dbReference type="OrthoDB" id="5598396at2759"/>
<dbReference type="HOGENOM" id="CLU_2146876_0_0_1"/>
<protein>
    <submittedName>
        <fullName evidence="1">Uncharacterized protein</fullName>
    </submittedName>
</protein>
<name>A0A0C3KJV7_PISTI</name>
<evidence type="ECO:0000313" key="2">
    <source>
        <dbReference type="Proteomes" id="UP000054217"/>
    </source>
</evidence>